<evidence type="ECO:0000256" key="3">
    <source>
        <dbReference type="ARBA" id="ARBA00022960"/>
    </source>
</evidence>
<keyword evidence="4 7" id="KW-0573">Peptidoglycan synthesis</keyword>
<dbReference type="GO" id="GO:0005576">
    <property type="term" value="C:extracellular region"/>
    <property type="evidence" value="ECO:0007669"/>
    <property type="project" value="TreeGrafter"/>
</dbReference>
<evidence type="ECO:0000256" key="1">
    <source>
        <dbReference type="ARBA" id="ARBA00004752"/>
    </source>
</evidence>
<dbReference type="Pfam" id="PF17964">
    <property type="entry name" value="Big_10"/>
    <property type="match status" value="1"/>
</dbReference>
<dbReference type="InterPro" id="IPR041280">
    <property type="entry name" value="Big_10"/>
</dbReference>
<feature type="region of interest" description="Disordered" evidence="8">
    <location>
        <begin position="63"/>
        <end position="123"/>
    </location>
</feature>
<feature type="active site" description="Nucleophile" evidence="7">
    <location>
        <position position="471"/>
    </location>
</feature>
<feature type="region of interest" description="Disordered" evidence="8">
    <location>
        <begin position="161"/>
        <end position="213"/>
    </location>
</feature>
<keyword evidence="2" id="KW-0808">Transferase</keyword>
<dbReference type="GO" id="GO:0071972">
    <property type="term" value="F:peptidoglycan L,D-transpeptidase activity"/>
    <property type="evidence" value="ECO:0007669"/>
    <property type="project" value="TreeGrafter"/>
</dbReference>
<dbReference type="InterPro" id="IPR005490">
    <property type="entry name" value="LD_TPept_cat_dom"/>
</dbReference>
<organism evidence="10 11">
    <name type="scientific">Brevibacterium sandarakinum</name>
    <dbReference type="NCBI Taxonomy" id="629680"/>
    <lineage>
        <taxon>Bacteria</taxon>
        <taxon>Bacillati</taxon>
        <taxon>Actinomycetota</taxon>
        <taxon>Actinomycetes</taxon>
        <taxon>Micrococcales</taxon>
        <taxon>Brevibacteriaceae</taxon>
        <taxon>Brevibacterium</taxon>
    </lineage>
</organism>
<evidence type="ECO:0000259" key="9">
    <source>
        <dbReference type="PROSITE" id="PS52029"/>
    </source>
</evidence>
<feature type="compositionally biased region" description="Low complexity" evidence="8">
    <location>
        <begin position="188"/>
        <end position="202"/>
    </location>
</feature>
<gene>
    <name evidence="10" type="ORF">SAMN04489751_0846</name>
</gene>
<keyword evidence="5" id="KW-0012">Acyltransferase</keyword>
<feature type="active site" description="Proton donor/acceptor" evidence="7">
    <location>
        <position position="453"/>
    </location>
</feature>
<evidence type="ECO:0000256" key="8">
    <source>
        <dbReference type="SAM" id="MobiDB-lite"/>
    </source>
</evidence>
<dbReference type="EMBL" id="LT629739">
    <property type="protein sequence ID" value="SDR93632.1"/>
    <property type="molecule type" value="Genomic_DNA"/>
</dbReference>
<evidence type="ECO:0000256" key="7">
    <source>
        <dbReference type="PROSITE-ProRule" id="PRU01373"/>
    </source>
</evidence>
<dbReference type="UniPathway" id="UPA00219"/>
<feature type="compositionally biased region" description="Low complexity" evidence="8">
    <location>
        <begin position="84"/>
        <end position="111"/>
    </location>
</feature>
<evidence type="ECO:0000313" key="11">
    <source>
        <dbReference type="Proteomes" id="UP000199700"/>
    </source>
</evidence>
<dbReference type="Gene3D" id="2.60.40.3710">
    <property type="match status" value="1"/>
</dbReference>
<keyword evidence="6 7" id="KW-0961">Cell wall biogenesis/degradation</keyword>
<dbReference type="PANTHER" id="PTHR30582">
    <property type="entry name" value="L,D-TRANSPEPTIDASE"/>
    <property type="match status" value="1"/>
</dbReference>
<evidence type="ECO:0000256" key="2">
    <source>
        <dbReference type="ARBA" id="ARBA00022679"/>
    </source>
</evidence>
<keyword evidence="11" id="KW-1185">Reference proteome</keyword>
<protein>
    <submittedName>
        <fullName evidence="10">Lipoprotein-anchoring transpeptidase ErfK/SrfK</fullName>
    </submittedName>
</protein>
<dbReference type="Pfam" id="PF03734">
    <property type="entry name" value="YkuD"/>
    <property type="match status" value="1"/>
</dbReference>
<dbReference type="PANTHER" id="PTHR30582:SF2">
    <property type="entry name" value="L,D-TRANSPEPTIDASE YCIB-RELATED"/>
    <property type="match status" value="1"/>
</dbReference>
<dbReference type="Gene3D" id="2.40.440.10">
    <property type="entry name" value="L,D-transpeptidase catalytic domain-like"/>
    <property type="match status" value="1"/>
</dbReference>
<evidence type="ECO:0000256" key="5">
    <source>
        <dbReference type="ARBA" id="ARBA00023315"/>
    </source>
</evidence>
<dbReference type="GO" id="GO:0008360">
    <property type="term" value="P:regulation of cell shape"/>
    <property type="evidence" value="ECO:0007669"/>
    <property type="project" value="UniProtKB-UniRule"/>
</dbReference>
<reference evidence="10" key="1">
    <citation type="submission" date="2016-10" db="EMBL/GenBank/DDBJ databases">
        <authorList>
            <person name="Varghese N."/>
            <person name="Submissions S."/>
        </authorList>
    </citation>
    <scope>NUCLEOTIDE SEQUENCE [LARGE SCALE GENOMIC DNA]</scope>
    <source>
        <strain evidence="10">DSM 22082</strain>
    </source>
</reference>
<comment type="pathway">
    <text evidence="1 7">Cell wall biogenesis; peptidoglycan biosynthesis.</text>
</comment>
<keyword evidence="3 7" id="KW-0133">Cell shape</keyword>
<dbReference type="SUPFAM" id="SSF141523">
    <property type="entry name" value="L,D-transpeptidase catalytic domain-like"/>
    <property type="match status" value="1"/>
</dbReference>
<feature type="compositionally biased region" description="Acidic residues" evidence="8">
    <location>
        <begin position="172"/>
        <end position="181"/>
    </location>
</feature>
<dbReference type="AlphaFoldDB" id="A0A1H1N3U0"/>
<feature type="compositionally biased region" description="Polar residues" evidence="8">
    <location>
        <begin position="68"/>
        <end position="83"/>
    </location>
</feature>
<proteinExistence type="predicted"/>
<dbReference type="CDD" id="cd16913">
    <property type="entry name" value="YkuD_like"/>
    <property type="match status" value="1"/>
</dbReference>
<feature type="domain" description="L,D-TPase catalytic" evidence="9">
    <location>
        <begin position="378"/>
        <end position="495"/>
    </location>
</feature>
<evidence type="ECO:0000256" key="4">
    <source>
        <dbReference type="ARBA" id="ARBA00022984"/>
    </source>
</evidence>
<dbReference type="InterPro" id="IPR038063">
    <property type="entry name" value="Transpep_catalytic_dom"/>
</dbReference>
<dbReference type="GO" id="GO:0016746">
    <property type="term" value="F:acyltransferase activity"/>
    <property type="evidence" value="ECO:0007669"/>
    <property type="project" value="UniProtKB-KW"/>
</dbReference>
<dbReference type="Proteomes" id="UP000199700">
    <property type="component" value="Chromosome"/>
</dbReference>
<dbReference type="InterPro" id="IPR050979">
    <property type="entry name" value="LD-transpeptidase"/>
</dbReference>
<keyword evidence="10" id="KW-0449">Lipoprotein</keyword>
<evidence type="ECO:0000313" key="10">
    <source>
        <dbReference type="EMBL" id="SDR93632.1"/>
    </source>
</evidence>
<sequence>MVCSSHPFARTRIPVLSPTKIHGAVAALSAIALLTACTPSGPDPDATPNDAKSAEAAAEPVFRVGSVSDAQATKSSAQESSSRATDSTESAEPTSTTASTPEQSGEVVETGTETEVEPGERISLSVENAVLSDISITESDHPRIDSDPGVFFDTAGTALEAADQSKKSADETSAEPTDESTEDAKAGSSTPSESASADAAEPTAKKDSAKEKHVVTAPDDAAAWVSAYDLVADSTYDLSATATSADGEEHDFTSTVTVAATDASPMSVRTVLADDQTVGVGAPIVLNFDSTVAKQYRDDVEHRLSVKVTDKDGKKRTVEGSWAWLPDNPQSRLHFRPKEFWPAHSKVSVDAPLKNVPTTDDTVGQNDLTLDFEIGRKQIVKADAKSHRMVVTRDGKEVMDFPASLGAAKSPSYNGTHVVMSKAADYTMTSEQWDYETDVRWAVRIHNNGEFIHAAPWSTGVQGSANVSHGCINLSTARAKQYYDSALYGDPVEITGSNVSLSTSASDISDWVYDWDEWTKLSALD</sequence>
<dbReference type="STRING" id="629680.SAMN04489751_0846"/>
<accession>A0A1H1N3U0</accession>
<name>A0A1H1N3U0_BRESA</name>
<evidence type="ECO:0000256" key="6">
    <source>
        <dbReference type="ARBA" id="ARBA00023316"/>
    </source>
</evidence>
<dbReference type="GO" id="GO:0018104">
    <property type="term" value="P:peptidoglycan-protein cross-linking"/>
    <property type="evidence" value="ECO:0007669"/>
    <property type="project" value="TreeGrafter"/>
</dbReference>
<dbReference type="PROSITE" id="PS52029">
    <property type="entry name" value="LD_TPASE"/>
    <property type="match status" value="1"/>
</dbReference>
<feature type="compositionally biased region" description="Basic and acidic residues" evidence="8">
    <location>
        <begin position="203"/>
        <end position="213"/>
    </location>
</feature>
<dbReference type="GO" id="GO:0071555">
    <property type="term" value="P:cell wall organization"/>
    <property type="evidence" value="ECO:0007669"/>
    <property type="project" value="UniProtKB-UniRule"/>
</dbReference>